<name>A0A5P1X383_9LACO</name>
<protein>
    <submittedName>
        <fullName evidence="1">DUF2785 domain-containing protein</fullName>
    </submittedName>
</protein>
<dbReference type="OrthoDB" id="7619731at2"/>
<evidence type="ECO:0000313" key="1">
    <source>
        <dbReference type="EMBL" id="QER67865.1"/>
    </source>
</evidence>
<accession>A0A5P1X383</accession>
<proteinExistence type="predicted"/>
<reference evidence="1 2" key="1">
    <citation type="submission" date="2019-09" db="EMBL/GenBank/DDBJ databases">
        <title>Complete Genome Sequence of Lactobacillus nenjiangensis SH-Y15, isolated from sauerkraut.</title>
        <authorList>
            <person name="Yang H."/>
        </authorList>
    </citation>
    <scope>NUCLEOTIDE SEQUENCE [LARGE SCALE GENOMIC DNA]</scope>
    <source>
        <strain evidence="1 2">SH-Y15</strain>
    </source>
</reference>
<dbReference type="Proteomes" id="UP000325295">
    <property type="component" value="Chromosome"/>
</dbReference>
<dbReference type="RefSeq" id="WP_150204300.1">
    <property type="nucleotide sequence ID" value="NZ_CP043939.1"/>
</dbReference>
<dbReference type="AlphaFoldDB" id="A0A5P1X383"/>
<sequence>MTQIDTVKKQLTELRKKVNDGKIYQSLGTEVGTIIDNVKKVRLTKVNLATDDDEFLDTLNGLREQNHEQQLTDISDEDLVLMLSHIGSTNPNVRDKGVYFFFSELLEFQVLSKEQLSLSFNYLSQDEVMFAHILEPKNNAIFKRSFSLLLLSTVLYGDQAGYFFLDSDRLNDFVIQFATYMVLETDTRGFIKSNGWAHAFTHIGNVIDELCKRDDLSRADKLFLMTVLIERYKRLDTPVIFGEPQRIVAFLSSLANKNELYSNYLLLQLKSWRSYLMTKFQPQTESDWNLIFNHGRLMQTILVRDDFPEEIMKYVATGENFFS</sequence>
<dbReference type="InterPro" id="IPR021247">
    <property type="entry name" value="DUF2785"/>
</dbReference>
<dbReference type="KEGG" id="lnn:F0161_08425"/>
<keyword evidence="2" id="KW-1185">Reference proteome</keyword>
<organism evidence="1 2">
    <name type="scientific">Paucilactobacillus nenjiangensis</name>
    <dbReference type="NCBI Taxonomy" id="1296540"/>
    <lineage>
        <taxon>Bacteria</taxon>
        <taxon>Bacillati</taxon>
        <taxon>Bacillota</taxon>
        <taxon>Bacilli</taxon>
        <taxon>Lactobacillales</taxon>
        <taxon>Lactobacillaceae</taxon>
        <taxon>Paucilactobacillus</taxon>
    </lineage>
</organism>
<evidence type="ECO:0000313" key="2">
    <source>
        <dbReference type="Proteomes" id="UP000325295"/>
    </source>
</evidence>
<dbReference type="EMBL" id="CP043939">
    <property type="protein sequence ID" value="QER67865.1"/>
    <property type="molecule type" value="Genomic_DNA"/>
</dbReference>
<dbReference type="Pfam" id="PF10978">
    <property type="entry name" value="DUF2785"/>
    <property type="match status" value="1"/>
</dbReference>
<gene>
    <name evidence="1" type="ORF">F0161_08425</name>
</gene>